<dbReference type="InterPro" id="IPR029057">
    <property type="entry name" value="PRTase-like"/>
</dbReference>
<keyword evidence="3" id="KW-1185">Reference proteome</keyword>
<comment type="caution">
    <text evidence="2">The sequence shown here is derived from an EMBL/GenBank/DDBJ whole genome shotgun (WGS) entry which is preliminary data.</text>
</comment>
<dbReference type="Gene3D" id="3.40.50.2020">
    <property type="match status" value="1"/>
</dbReference>
<dbReference type="CDD" id="cd06223">
    <property type="entry name" value="PRTases_typeI"/>
    <property type="match status" value="1"/>
</dbReference>
<dbReference type="Gene3D" id="3.30.1310.20">
    <property type="entry name" value="PRTase-like"/>
    <property type="match status" value="1"/>
</dbReference>
<protein>
    <submittedName>
        <fullName evidence="2">Phosphoribosyltransferase family protein</fullName>
    </submittedName>
</protein>
<keyword evidence="2" id="KW-0328">Glycosyltransferase</keyword>
<dbReference type="Pfam" id="PF00156">
    <property type="entry name" value="Pribosyltran"/>
    <property type="match status" value="1"/>
</dbReference>
<sequence>MFKDRKDAGIKLGEALLSYQKDKPIVIGIPRGGIETAYYVAQRLHAEMIPIISRKLGHPQQPEFAMGAIAEDGSYYLSPWAKSEISAQDLESVKNKEREEIKRRVQLLRHGKPIPPMKDRTVIVVDDGIATGSTLFATLELCEKQQPKKLIVAAPISGREAAQQLENMADEVLILEIPDDFRAVSQGYERFSNLNDEETLEFMRKYEQEYGSQ</sequence>
<proteinExistence type="predicted"/>
<dbReference type="SUPFAM" id="SSF53271">
    <property type="entry name" value="PRTase-like"/>
    <property type="match status" value="1"/>
</dbReference>
<reference evidence="2 3" key="1">
    <citation type="submission" date="2022-08" db="EMBL/GenBank/DDBJ databases">
        <title>Algoriphagus sp. CAU 1643 isolated from mud.</title>
        <authorList>
            <person name="Kim W."/>
        </authorList>
    </citation>
    <scope>NUCLEOTIDE SEQUENCE [LARGE SCALE GENOMIC DNA]</scope>
    <source>
        <strain evidence="2 3">CAU 1643</strain>
    </source>
</reference>
<evidence type="ECO:0000313" key="3">
    <source>
        <dbReference type="Proteomes" id="UP001206788"/>
    </source>
</evidence>
<feature type="domain" description="Phosphoribosyltransferase" evidence="1">
    <location>
        <begin position="17"/>
        <end position="179"/>
    </location>
</feature>
<dbReference type="GO" id="GO:0016757">
    <property type="term" value="F:glycosyltransferase activity"/>
    <property type="evidence" value="ECO:0007669"/>
    <property type="project" value="UniProtKB-KW"/>
</dbReference>
<dbReference type="Proteomes" id="UP001206788">
    <property type="component" value="Unassembled WGS sequence"/>
</dbReference>
<accession>A0ABT2G6W3</accession>
<keyword evidence="2" id="KW-0808">Transferase</keyword>
<evidence type="ECO:0000313" key="2">
    <source>
        <dbReference type="EMBL" id="MCS5490221.1"/>
    </source>
</evidence>
<organism evidence="2 3">
    <name type="scientific">Algoriphagus limi</name>
    <dbReference type="NCBI Taxonomy" id="2975273"/>
    <lineage>
        <taxon>Bacteria</taxon>
        <taxon>Pseudomonadati</taxon>
        <taxon>Bacteroidota</taxon>
        <taxon>Cytophagia</taxon>
        <taxon>Cytophagales</taxon>
        <taxon>Cyclobacteriaceae</taxon>
        <taxon>Algoriphagus</taxon>
    </lineage>
</organism>
<gene>
    <name evidence="2" type="ORF">NY014_07260</name>
</gene>
<evidence type="ECO:0000259" key="1">
    <source>
        <dbReference type="Pfam" id="PF00156"/>
    </source>
</evidence>
<dbReference type="RefSeq" id="WP_259413895.1">
    <property type="nucleotide sequence ID" value="NZ_JANWGH010000001.1"/>
</dbReference>
<dbReference type="InterPro" id="IPR000836">
    <property type="entry name" value="PRTase_dom"/>
</dbReference>
<name>A0ABT2G6W3_9BACT</name>
<dbReference type="EMBL" id="JANWGH010000001">
    <property type="protein sequence ID" value="MCS5490221.1"/>
    <property type="molecule type" value="Genomic_DNA"/>
</dbReference>